<evidence type="ECO:0008006" key="3">
    <source>
        <dbReference type="Google" id="ProtNLM"/>
    </source>
</evidence>
<dbReference type="SUPFAM" id="SSF50814">
    <property type="entry name" value="Lipocalins"/>
    <property type="match status" value="1"/>
</dbReference>
<evidence type="ECO:0000313" key="2">
    <source>
        <dbReference type="EMBL" id="JAT22841.1"/>
    </source>
</evidence>
<feature type="signal peptide" evidence="1">
    <location>
        <begin position="1"/>
        <end position="21"/>
    </location>
</feature>
<dbReference type="AlphaFoldDB" id="A0A1B6LGL7"/>
<gene>
    <name evidence="2" type="ORF">g.8068</name>
</gene>
<dbReference type="EMBL" id="GEBQ01017136">
    <property type="protein sequence ID" value="JAT22841.1"/>
    <property type="molecule type" value="Transcribed_RNA"/>
</dbReference>
<proteinExistence type="predicted"/>
<reference evidence="2" key="1">
    <citation type="submission" date="2015-11" db="EMBL/GenBank/DDBJ databases">
        <title>De novo transcriptome assembly of four potential Pierce s Disease insect vectors from Arizona vineyards.</title>
        <authorList>
            <person name="Tassone E.E."/>
        </authorList>
    </citation>
    <scope>NUCLEOTIDE SEQUENCE</scope>
</reference>
<dbReference type="Gene3D" id="2.40.128.20">
    <property type="match status" value="1"/>
</dbReference>
<accession>A0A1B6LGL7</accession>
<keyword evidence="1" id="KW-0732">Signal</keyword>
<feature type="non-terminal residue" evidence="2">
    <location>
        <position position="1"/>
    </location>
</feature>
<sequence>VYIMLLLHTLLLAVLPLLCTASSSTAPTCPISPLTDVDLTKVGGTWYAVRGIEHSRGRPTTRQRNNKSCPVITLSLRDSTHVVFSYDSRNGSEPRQYNLTVKDPALPSVWTTEKGTKKHVPFGKLQVNDITEGTMALTMCGNQRLATVILSREKRFDSAAVEGITQRLSGKGLTSARSFDRCKT</sequence>
<organism evidence="2">
    <name type="scientific">Graphocephala atropunctata</name>
    <dbReference type="NCBI Taxonomy" id="36148"/>
    <lineage>
        <taxon>Eukaryota</taxon>
        <taxon>Metazoa</taxon>
        <taxon>Ecdysozoa</taxon>
        <taxon>Arthropoda</taxon>
        <taxon>Hexapoda</taxon>
        <taxon>Insecta</taxon>
        <taxon>Pterygota</taxon>
        <taxon>Neoptera</taxon>
        <taxon>Paraneoptera</taxon>
        <taxon>Hemiptera</taxon>
        <taxon>Auchenorrhyncha</taxon>
        <taxon>Membracoidea</taxon>
        <taxon>Cicadellidae</taxon>
        <taxon>Cicadellinae</taxon>
        <taxon>Cicadellini</taxon>
        <taxon>Graphocephala</taxon>
    </lineage>
</organism>
<protein>
    <recommendedName>
        <fullName evidence="3">Lipocalin/cytosolic fatty-acid binding domain-containing protein</fullName>
    </recommendedName>
</protein>
<dbReference type="InterPro" id="IPR012674">
    <property type="entry name" value="Calycin"/>
</dbReference>
<name>A0A1B6LGL7_9HEMI</name>
<feature type="chain" id="PRO_5008587374" description="Lipocalin/cytosolic fatty-acid binding domain-containing protein" evidence="1">
    <location>
        <begin position="22"/>
        <end position="184"/>
    </location>
</feature>
<evidence type="ECO:0000256" key="1">
    <source>
        <dbReference type="SAM" id="SignalP"/>
    </source>
</evidence>